<dbReference type="GO" id="GO:0005795">
    <property type="term" value="C:Golgi stack"/>
    <property type="evidence" value="ECO:0007669"/>
    <property type="project" value="TreeGrafter"/>
</dbReference>
<name>A0A8J5XPV9_DIALT</name>
<comment type="catalytic activity">
    <reaction evidence="6">
        <text>ATP + H2O = ADP + phosphate + H(+)</text>
        <dbReference type="Rhea" id="RHEA:13065"/>
        <dbReference type="ChEBI" id="CHEBI:15377"/>
        <dbReference type="ChEBI" id="CHEBI:15378"/>
        <dbReference type="ChEBI" id="CHEBI:30616"/>
        <dbReference type="ChEBI" id="CHEBI:43474"/>
        <dbReference type="ChEBI" id="CHEBI:456216"/>
        <dbReference type="EC" id="3.6.4.6"/>
    </reaction>
</comment>
<dbReference type="PANTHER" id="PTHR23078:SF3">
    <property type="entry name" value="VESICLE-FUSING ATPASE"/>
    <property type="match status" value="1"/>
</dbReference>
<dbReference type="AlphaFoldDB" id="A0A8J5XPV9"/>
<organism evidence="8 9">
    <name type="scientific">Diacronema lutheri</name>
    <name type="common">Unicellular marine alga</name>
    <name type="synonym">Monochrysis lutheri</name>
    <dbReference type="NCBI Taxonomy" id="2081491"/>
    <lineage>
        <taxon>Eukaryota</taxon>
        <taxon>Haptista</taxon>
        <taxon>Haptophyta</taxon>
        <taxon>Pavlovophyceae</taxon>
        <taxon>Pavlovales</taxon>
        <taxon>Pavlovaceae</taxon>
        <taxon>Diacronema</taxon>
    </lineage>
</organism>
<dbReference type="FunFam" id="3.40.50.300:FF:000154">
    <property type="entry name" value="Vesicle-fusing ATPase 1"/>
    <property type="match status" value="1"/>
</dbReference>
<evidence type="ECO:0000256" key="6">
    <source>
        <dbReference type="RuleBase" id="RU367045"/>
    </source>
</evidence>
<comment type="function">
    <text evidence="6">Required for vesicle-mediated transport. Catalyzes the fusion of transport vesicles within the Golgi cisternae. Is also required for transport from the endoplasmic reticulum to the Golgi stack. Seems to function as a fusion protein required for the delivery of cargo proteins to all compartments of the Golgi stack independent of vesicle origin.</text>
</comment>
<dbReference type="InterPro" id="IPR027417">
    <property type="entry name" value="P-loop_NTPase"/>
</dbReference>
<keyword evidence="6" id="KW-0931">ER-Golgi transport</keyword>
<evidence type="ECO:0000313" key="8">
    <source>
        <dbReference type="EMBL" id="KAG8469348.1"/>
    </source>
</evidence>
<evidence type="ECO:0000256" key="3">
    <source>
        <dbReference type="ARBA" id="ARBA00022741"/>
    </source>
</evidence>
<accession>A0A8J5XPV9</accession>
<evidence type="ECO:0000256" key="2">
    <source>
        <dbReference type="ARBA" id="ARBA00022448"/>
    </source>
</evidence>
<gene>
    <name evidence="8" type="ORF">KFE25_007866</name>
</gene>
<dbReference type="GO" id="GO:0046872">
    <property type="term" value="F:metal ion binding"/>
    <property type="evidence" value="ECO:0007669"/>
    <property type="project" value="UniProtKB-UniRule"/>
</dbReference>
<keyword evidence="6" id="KW-0378">Hydrolase</keyword>
<keyword evidence="3 6" id="KW-0547">Nucleotide-binding</keyword>
<dbReference type="EC" id="3.6.4.6" evidence="6"/>
<dbReference type="InterPro" id="IPR041569">
    <property type="entry name" value="AAA_lid_3"/>
</dbReference>
<protein>
    <recommendedName>
        <fullName evidence="6">Vesicle-fusing ATPase</fullName>
        <ecNumber evidence="6">3.6.4.6</ecNumber>
    </recommendedName>
</protein>
<dbReference type="Gene3D" id="1.10.8.60">
    <property type="match status" value="1"/>
</dbReference>
<keyword evidence="6" id="KW-0963">Cytoplasm</keyword>
<dbReference type="EMBL" id="JAGTXO010000003">
    <property type="protein sequence ID" value="KAG8469348.1"/>
    <property type="molecule type" value="Genomic_DNA"/>
</dbReference>
<evidence type="ECO:0000313" key="9">
    <source>
        <dbReference type="Proteomes" id="UP000751190"/>
    </source>
</evidence>
<keyword evidence="2 6" id="KW-0813">Transport</keyword>
<evidence type="ECO:0000256" key="1">
    <source>
        <dbReference type="ARBA" id="ARBA00006914"/>
    </source>
</evidence>
<proteinExistence type="inferred from homology"/>
<keyword evidence="5 6" id="KW-0653">Protein transport</keyword>
<dbReference type="GO" id="GO:0005524">
    <property type="term" value="F:ATP binding"/>
    <property type="evidence" value="ECO:0007669"/>
    <property type="project" value="UniProtKB-UniRule"/>
</dbReference>
<dbReference type="Proteomes" id="UP000751190">
    <property type="component" value="Unassembled WGS sequence"/>
</dbReference>
<dbReference type="InterPro" id="IPR003960">
    <property type="entry name" value="ATPase_AAA_CS"/>
</dbReference>
<keyword evidence="6" id="KW-0460">Magnesium</keyword>
<evidence type="ECO:0000256" key="5">
    <source>
        <dbReference type="ARBA" id="ARBA00022927"/>
    </source>
</evidence>
<dbReference type="InterPro" id="IPR003959">
    <property type="entry name" value="ATPase_AAA_core"/>
</dbReference>
<dbReference type="GO" id="GO:0043001">
    <property type="term" value="P:Golgi to plasma membrane protein transport"/>
    <property type="evidence" value="ECO:0007669"/>
    <property type="project" value="TreeGrafter"/>
</dbReference>
<dbReference type="Pfam" id="PF17862">
    <property type="entry name" value="AAA_lid_3"/>
    <property type="match status" value="1"/>
</dbReference>
<keyword evidence="6" id="KW-0479">Metal-binding</keyword>
<dbReference type="GO" id="GO:0006891">
    <property type="term" value="P:intra-Golgi vesicle-mediated transport"/>
    <property type="evidence" value="ECO:0007669"/>
    <property type="project" value="TreeGrafter"/>
</dbReference>
<dbReference type="InterPro" id="IPR039812">
    <property type="entry name" value="Vesicle-fus_ATPase"/>
</dbReference>
<dbReference type="Gene3D" id="3.40.50.300">
    <property type="entry name" value="P-loop containing nucleotide triphosphate hydrolases"/>
    <property type="match status" value="1"/>
</dbReference>
<dbReference type="Pfam" id="PF00004">
    <property type="entry name" value="AAA"/>
    <property type="match status" value="1"/>
</dbReference>
<keyword evidence="9" id="KW-1185">Reference proteome</keyword>
<reference evidence="8" key="1">
    <citation type="submission" date="2021-05" db="EMBL/GenBank/DDBJ databases">
        <title>The genome of the haptophyte Pavlova lutheri (Diacronema luteri, Pavlovales) - a model for lipid biosynthesis in eukaryotic algae.</title>
        <authorList>
            <person name="Hulatt C.J."/>
            <person name="Posewitz M.C."/>
        </authorList>
    </citation>
    <scope>NUCLEOTIDE SEQUENCE</scope>
    <source>
        <strain evidence="8">NIVA-4/92</strain>
    </source>
</reference>
<dbReference type="GO" id="GO:0016887">
    <property type="term" value="F:ATP hydrolysis activity"/>
    <property type="evidence" value="ECO:0007669"/>
    <property type="project" value="InterPro"/>
</dbReference>
<sequence>MLALVFYSAVAASAHSPALARAFHAVWREPVRAQLRPHEPVRVARTPRASARAHSASAVRAAVGTSEPAHAALGPVVRAARAAIDECTGRGTESSGTGRVEWGTWLDADLRWRAIDALDNVCVALDGEAAWARLCARYGAIDAPVSLRVAGDDEGKRWDVLLHLLPAQSSELPGQPGDLGRVVKPTTGTLTLLKPLLGTTRVTKLRLDRDDRLQPIGVATDAVGAGYGSLGGSGARGAAAENTTVVLGGLHQHTAGRLGRAALLEVVLAPPHADAAERVPPLPACARLDVDADAELGALFARLGDADALRRAAGGTAGETAAESARRLSAAGIGTGGGGSGLSEQVGGLEAQLGAIVRRVLASRASPEAAARLGVSHVRGVLLSGPPGCGKTLLARELARQLGAREPQVVNGPEVLSKFVGEAEANVRRLFAPAAEEYAAAGAASALHVIILDEMDAIARARGSNSGDTSGVRDSVVNQLLAQMDGVKAAPNVLVIGCTNRPELIDPALLRPGRLEVQLDVALPDGAGRRDILRIHTRAMRQNGALAPDACALIDGADGTDGAERNLAARTEHFSGAELAGLVRSAASFALARASLAAASRAEGAAVLAGAPSLEAESVAVRAADFERALAEVTPALGKRDAQLQARFALHGVAPLADAQRDAQRALRLFVAAATRAAPGGGARVHSLLVLGEGAGAGATAAGAWATWHASKSGCVQYARILTPLDVLGAADAESARCAALADRFAEARSLGRAALLLDDVDRMLDGSPALAAALRALLREPLVGARGVARGANGGEDTRAAPALIVIGTCSDPVAARALALGPLFGAAVALPLVGAAPHAATALEHSAALGLAPAAAHALAAVALAELGPLGVKTLLALAERACALAAAAADVSSPDARDVALALGLSAGSPLAELQLRAMELACREQRLGAL</sequence>
<dbReference type="PANTHER" id="PTHR23078">
    <property type="entry name" value="VESICULAR-FUSION PROTEIN NSF"/>
    <property type="match status" value="1"/>
</dbReference>
<keyword evidence="4 6" id="KW-0067">ATP-binding</keyword>
<dbReference type="GO" id="GO:0035494">
    <property type="term" value="P:SNARE complex disassembly"/>
    <property type="evidence" value="ECO:0007669"/>
    <property type="project" value="InterPro"/>
</dbReference>
<comment type="similarity">
    <text evidence="1 6">Belongs to the AAA ATPase family.</text>
</comment>
<dbReference type="InterPro" id="IPR003593">
    <property type="entry name" value="AAA+_ATPase"/>
</dbReference>
<dbReference type="SMART" id="SM00382">
    <property type="entry name" value="AAA"/>
    <property type="match status" value="1"/>
</dbReference>
<dbReference type="OrthoDB" id="9982946at2759"/>
<evidence type="ECO:0000256" key="4">
    <source>
        <dbReference type="ARBA" id="ARBA00022840"/>
    </source>
</evidence>
<evidence type="ECO:0000259" key="7">
    <source>
        <dbReference type="SMART" id="SM00382"/>
    </source>
</evidence>
<dbReference type="PROSITE" id="PS00674">
    <property type="entry name" value="AAA"/>
    <property type="match status" value="1"/>
</dbReference>
<comment type="cofactor">
    <cofactor evidence="6">
        <name>Mg(2+)</name>
        <dbReference type="ChEBI" id="CHEBI:18420"/>
    </cofactor>
    <text evidence="6">Binds 1 Mg(2+) ion per subunit.</text>
</comment>
<comment type="subcellular location">
    <subcellularLocation>
        <location evidence="6">Cytoplasm</location>
    </subcellularLocation>
</comment>
<comment type="caution">
    <text evidence="8">The sequence shown here is derived from an EMBL/GenBank/DDBJ whole genome shotgun (WGS) entry which is preliminary data.</text>
</comment>
<feature type="domain" description="AAA+ ATPase" evidence="7">
    <location>
        <begin position="377"/>
        <end position="525"/>
    </location>
</feature>
<dbReference type="SUPFAM" id="SSF52540">
    <property type="entry name" value="P-loop containing nucleoside triphosphate hydrolases"/>
    <property type="match status" value="1"/>
</dbReference>